<dbReference type="EMBL" id="QKNV01000286">
    <property type="protein sequence ID" value="PZA19688.1"/>
    <property type="molecule type" value="Genomic_DNA"/>
</dbReference>
<reference evidence="2 5" key="2">
    <citation type="submission" date="2020-08" db="EMBL/GenBank/DDBJ databases">
        <title>Sequencing the genomes of 1000 actinobacteria strains.</title>
        <authorList>
            <person name="Klenk H.-P."/>
        </authorList>
    </citation>
    <scope>NUCLEOTIDE SEQUENCE [LARGE SCALE GENOMIC DNA]</scope>
    <source>
        <strain evidence="2 5">DSM 16678</strain>
    </source>
</reference>
<feature type="transmembrane region" description="Helical" evidence="1">
    <location>
        <begin position="12"/>
        <end position="36"/>
    </location>
</feature>
<name>A0A323VHT2_9ACTN</name>
<evidence type="ECO:0000256" key="1">
    <source>
        <dbReference type="SAM" id="Phobius"/>
    </source>
</evidence>
<dbReference type="Proteomes" id="UP000247602">
    <property type="component" value="Unassembled WGS sequence"/>
</dbReference>
<feature type="transmembrane region" description="Helical" evidence="1">
    <location>
        <begin position="140"/>
        <end position="161"/>
    </location>
</feature>
<feature type="transmembrane region" description="Helical" evidence="1">
    <location>
        <begin position="56"/>
        <end position="80"/>
    </location>
</feature>
<proteinExistence type="predicted"/>
<organism evidence="3 4">
    <name type="scientific">Modestobacter versicolor</name>
    <dbReference type="NCBI Taxonomy" id="429133"/>
    <lineage>
        <taxon>Bacteria</taxon>
        <taxon>Bacillati</taxon>
        <taxon>Actinomycetota</taxon>
        <taxon>Actinomycetes</taxon>
        <taxon>Geodermatophilales</taxon>
        <taxon>Geodermatophilaceae</taxon>
        <taxon>Modestobacter</taxon>
    </lineage>
</organism>
<feature type="transmembrane region" description="Helical" evidence="1">
    <location>
        <begin position="87"/>
        <end position="112"/>
    </location>
</feature>
<feature type="transmembrane region" description="Helical" evidence="1">
    <location>
        <begin position="168"/>
        <end position="189"/>
    </location>
</feature>
<keyword evidence="4" id="KW-1185">Reference proteome</keyword>
<accession>A0A323VHT2</accession>
<sequence>MNRVLGAARMHLMHPALSVGVPWAIVLSSFAINLGVWGLGDVGAETDGAAETGGLASLYITVLVVFVQAVTQMFPFAMGLSLSRRDFYLGTALTAGVTAVGYGVALTVLAGIEKATDGWGMQLAFWAPAGLDVGNPALQVVVYALPMLACAFAGMGIGVVFKRWGTPGMYALALGTLLLVGLTAVWLTWREVWTEFGGWLADLSVADVTITLPIAVAAALAALTFLGLRRAVP</sequence>
<keyword evidence="1" id="KW-1133">Transmembrane helix</keyword>
<gene>
    <name evidence="3" type="ORF">DMO24_19385</name>
    <name evidence="2" type="ORF">FHX36_002906</name>
</gene>
<dbReference type="RefSeq" id="WP_110553895.1">
    <property type="nucleotide sequence ID" value="NZ_JACIBU010000001.1"/>
</dbReference>
<dbReference type="Proteomes" id="UP000580718">
    <property type="component" value="Unassembled WGS sequence"/>
</dbReference>
<evidence type="ECO:0000313" key="5">
    <source>
        <dbReference type="Proteomes" id="UP000580718"/>
    </source>
</evidence>
<evidence type="ECO:0000313" key="2">
    <source>
        <dbReference type="EMBL" id="MBB3677171.1"/>
    </source>
</evidence>
<reference evidence="3 4" key="1">
    <citation type="submission" date="2018-06" db="EMBL/GenBank/DDBJ databases">
        <title>Draft genome sequence of Modestobacter versicolor CP153-2.</title>
        <authorList>
            <person name="Gundlapally S.R."/>
        </authorList>
    </citation>
    <scope>NUCLEOTIDE SEQUENCE [LARGE SCALE GENOMIC DNA]</scope>
    <source>
        <strain evidence="3 4">CP153-2</strain>
    </source>
</reference>
<comment type="caution">
    <text evidence="3">The sequence shown here is derived from an EMBL/GenBank/DDBJ whole genome shotgun (WGS) entry which is preliminary data.</text>
</comment>
<dbReference type="OrthoDB" id="3209791at2"/>
<dbReference type="EMBL" id="JACIBU010000001">
    <property type="protein sequence ID" value="MBB3677171.1"/>
    <property type="molecule type" value="Genomic_DNA"/>
</dbReference>
<evidence type="ECO:0000313" key="3">
    <source>
        <dbReference type="EMBL" id="PZA19688.1"/>
    </source>
</evidence>
<keyword evidence="1" id="KW-0812">Transmembrane</keyword>
<dbReference type="AlphaFoldDB" id="A0A323VHT2"/>
<protein>
    <submittedName>
        <fullName evidence="3">Uncharacterized protein</fullName>
    </submittedName>
</protein>
<evidence type="ECO:0000313" key="4">
    <source>
        <dbReference type="Proteomes" id="UP000247602"/>
    </source>
</evidence>
<feature type="transmembrane region" description="Helical" evidence="1">
    <location>
        <begin position="209"/>
        <end position="228"/>
    </location>
</feature>
<keyword evidence="1" id="KW-0472">Membrane</keyword>